<dbReference type="InterPro" id="IPR051121">
    <property type="entry name" value="FAH"/>
</dbReference>
<dbReference type="OrthoDB" id="9805307at2"/>
<gene>
    <name evidence="4" type="ORF">SAMN05421771_0432</name>
</gene>
<dbReference type="FunFam" id="3.90.850.10:FF:000002">
    <property type="entry name" value="2-hydroxyhepta-2,4-diene-1,7-dioate isomerase"/>
    <property type="match status" value="1"/>
</dbReference>
<dbReference type="PANTHER" id="PTHR42796:SF4">
    <property type="entry name" value="FUMARYLACETOACETATE HYDROLASE DOMAIN-CONTAINING PROTEIN 2A"/>
    <property type="match status" value="1"/>
</dbReference>
<keyword evidence="5" id="KW-1185">Reference proteome</keyword>
<evidence type="ECO:0000313" key="4">
    <source>
        <dbReference type="EMBL" id="SFR99933.1"/>
    </source>
</evidence>
<organism evidence="4 5">
    <name type="scientific">Granulicella pectinivorans</name>
    <dbReference type="NCBI Taxonomy" id="474950"/>
    <lineage>
        <taxon>Bacteria</taxon>
        <taxon>Pseudomonadati</taxon>
        <taxon>Acidobacteriota</taxon>
        <taxon>Terriglobia</taxon>
        <taxon>Terriglobales</taxon>
        <taxon>Acidobacteriaceae</taxon>
        <taxon>Granulicella</taxon>
    </lineage>
</organism>
<accession>A0A1I6L8U9</accession>
<sequence>MRLVSYVFNEEVGAGLQSESLEYIFPLAPLGYADTLSFLYAGEDAWAEAAEAASAADLDSDQVIRTDEADLLAPIAMPGKFICIGLNYRDHAIESNMQLPKTPVVFTKFSNCITGDNTTVVIPSMTTQLDYEAELAIVIGREGKNIPAEDWADYVFGYTIVNDLSARDIQLATSQWSLGKSFDGFGPMGPAIVSKDDIPDPHVLGIKLSIDGEVLQDSNTDQLVFKAPDLIAYLSSIMTLEPGDIISTGTPAGVGLGRKPQRWIQPGETMVVEIEGIGTLTNNTVAE</sequence>
<proteinExistence type="inferred from homology"/>
<comment type="similarity">
    <text evidence="1">Belongs to the FAH family.</text>
</comment>
<evidence type="ECO:0000259" key="3">
    <source>
        <dbReference type="Pfam" id="PF01557"/>
    </source>
</evidence>
<evidence type="ECO:0000256" key="2">
    <source>
        <dbReference type="ARBA" id="ARBA00022723"/>
    </source>
</evidence>
<protein>
    <submittedName>
        <fullName evidence="4">2-keto-4-pentenoate hydratase/2-oxohepta-3-ene-1,7-dioic acid hydratase (Catechol pathway)</fullName>
    </submittedName>
</protein>
<reference evidence="4 5" key="1">
    <citation type="submission" date="2016-10" db="EMBL/GenBank/DDBJ databases">
        <authorList>
            <person name="de Groot N.N."/>
        </authorList>
    </citation>
    <scope>NUCLEOTIDE SEQUENCE [LARGE SCALE GENOMIC DNA]</scope>
    <source>
        <strain evidence="4 5">DSM 21001</strain>
    </source>
</reference>
<dbReference type="STRING" id="474950.SAMN05421771_0432"/>
<dbReference type="SUPFAM" id="SSF56529">
    <property type="entry name" value="FAH"/>
    <property type="match status" value="1"/>
</dbReference>
<dbReference type="GO" id="GO:0019752">
    <property type="term" value="P:carboxylic acid metabolic process"/>
    <property type="evidence" value="ECO:0007669"/>
    <property type="project" value="UniProtKB-ARBA"/>
</dbReference>
<dbReference type="Pfam" id="PF01557">
    <property type="entry name" value="FAA_hydrolase"/>
    <property type="match status" value="1"/>
</dbReference>
<evidence type="ECO:0000313" key="5">
    <source>
        <dbReference type="Proteomes" id="UP000199024"/>
    </source>
</evidence>
<dbReference type="EMBL" id="FOZL01000001">
    <property type="protein sequence ID" value="SFR99933.1"/>
    <property type="molecule type" value="Genomic_DNA"/>
</dbReference>
<dbReference type="InterPro" id="IPR011234">
    <property type="entry name" value="Fumarylacetoacetase-like_C"/>
</dbReference>
<dbReference type="AlphaFoldDB" id="A0A1I6L8U9"/>
<dbReference type="Gene3D" id="3.90.850.10">
    <property type="entry name" value="Fumarylacetoacetase-like, C-terminal domain"/>
    <property type="match status" value="1"/>
</dbReference>
<dbReference type="Proteomes" id="UP000199024">
    <property type="component" value="Unassembled WGS sequence"/>
</dbReference>
<evidence type="ECO:0000256" key="1">
    <source>
        <dbReference type="ARBA" id="ARBA00010211"/>
    </source>
</evidence>
<feature type="domain" description="Fumarylacetoacetase-like C-terminal" evidence="3">
    <location>
        <begin position="80"/>
        <end position="283"/>
    </location>
</feature>
<dbReference type="RefSeq" id="WP_089836186.1">
    <property type="nucleotide sequence ID" value="NZ_FOZL01000001.1"/>
</dbReference>
<dbReference type="PANTHER" id="PTHR42796">
    <property type="entry name" value="FUMARYLACETOACETATE HYDROLASE DOMAIN-CONTAINING PROTEIN 2A-RELATED"/>
    <property type="match status" value="1"/>
</dbReference>
<dbReference type="GO" id="GO:0046872">
    <property type="term" value="F:metal ion binding"/>
    <property type="evidence" value="ECO:0007669"/>
    <property type="project" value="UniProtKB-KW"/>
</dbReference>
<dbReference type="InterPro" id="IPR036663">
    <property type="entry name" value="Fumarylacetoacetase_C_sf"/>
</dbReference>
<name>A0A1I6L8U9_9BACT</name>
<dbReference type="GO" id="GO:0016853">
    <property type="term" value="F:isomerase activity"/>
    <property type="evidence" value="ECO:0007669"/>
    <property type="project" value="UniProtKB-ARBA"/>
</dbReference>
<keyword evidence="2" id="KW-0479">Metal-binding</keyword>